<feature type="region of interest" description="Disordered" evidence="1">
    <location>
        <begin position="112"/>
        <end position="159"/>
    </location>
</feature>
<protein>
    <submittedName>
        <fullName evidence="3">GNAT family N-acetyltransferase</fullName>
    </submittedName>
</protein>
<evidence type="ECO:0000256" key="1">
    <source>
        <dbReference type="SAM" id="MobiDB-lite"/>
    </source>
</evidence>
<dbReference type="EMBL" id="JBHSFN010000003">
    <property type="protein sequence ID" value="MFC4585936.1"/>
    <property type="molecule type" value="Genomic_DNA"/>
</dbReference>
<dbReference type="InterPro" id="IPR000182">
    <property type="entry name" value="GNAT_dom"/>
</dbReference>
<evidence type="ECO:0000313" key="4">
    <source>
        <dbReference type="Proteomes" id="UP001595891"/>
    </source>
</evidence>
<dbReference type="RefSeq" id="WP_262844615.1">
    <property type="nucleotide sequence ID" value="NZ_JANZYP010000031.1"/>
</dbReference>
<name>A0ABV9E8R9_9ACTN</name>
<feature type="domain" description="N-acetyltransferase" evidence="2">
    <location>
        <begin position="169"/>
        <end position="301"/>
    </location>
</feature>
<reference evidence="4" key="1">
    <citation type="journal article" date="2019" name="Int. J. Syst. Evol. Microbiol.">
        <title>The Global Catalogue of Microorganisms (GCM) 10K type strain sequencing project: providing services to taxonomists for standard genome sequencing and annotation.</title>
        <authorList>
            <consortium name="The Broad Institute Genomics Platform"/>
            <consortium name="The Broad Institute Genome Sequencing Center for Infectious Disease"/>
            <person name="Wu L."/>
            <person name="Ma J."/>
        </authorList>
    </citation>
    <scope>NUCLEOTIDE SEQUENCE [LARGE SCALE GENOMIC DNA]</scope>
    <source>
        <strain evidence="4">CCUG 49560</strain>
    </source>
</reference>
<dbReference type="Pfam" id="PF00583">
    <property type="entry name" value="Acetyltransf_1"/>
    <property type="match status" value="1"/>
</dbReference>
<dbReference type="PANTHER" id="PTHR43072">
    <property type="entry name" value="N-ACETYLTRANSFERASE"/>
    <property type="match status" value="1"/>
</dbReference>
<proteinExistence type="predicted"/>
<sequence>MSGLEMVRGLQERAARALPAERVEDAGGWWLRHAPRCAWWVGTVLPHADAAPGELTRRVAEAEDFYAALGAPTRFQVSPPACPETLDTILAARGYRLEGPVAIQTAPTTHILNQTSPTPALEASPAPALEGKSNVPALEEAPSSKEAPTVPGSEGALTAPAPESAANVLRIRLDEGPTHAWFEVWHAVQGHGGDPRAEWDLLGRVEGPRAYASALLGDEVVAVGRTVADTGWAGVFGMATLPQARGRGAARAVLAALAGWAAAHDAPHMYLQVECDNTPALRLYERAGFTELCAYHYRTTD</sequence>
<feature type="compositionally biased region" description="Low complexity" evidence="1">
    <location>
        <begin position="115"/>
        <end position="130"/>
    </location>
</feature>
<dbReference type="PROSITE" id="PS51186">
    <property type="entry name" value="GNAT"/>
    <property type="match status" value="1"/>
</dbReference>
<dbReference type="PANTHER" id="PTHR43072:SF60">
    <property type="entry name" value="L-2,4-DIAMINOBUTYRIC ACID ACETYLTRANSFERASE"/>
    <property type="match status" value="1"/>
</dbReference>
<dbReference type="InterPro" id="IPR016181">
    <property type="entry name" value="Acyl_CoA_acyltransferase"/>
</dbReference>
<dbReference type="Proteomes" id="UP001595891">
    <property type="component" value="Unassembled WGS sequence"/>
</dbReference>
<evidence type="ECO:0000259" key="2">
    <source>
        <dbReference type="PROSITE" id="PS51186"/>
    </source>
</evidence>
<comment type="caution">
    <text evidence="3">The sequence shown here is derived from an EMBL/GenBank/DDBJ whole genome shotgun (WGS) entry which is preliminary data.</text>
</comment>
<gene>
    <name evidence="3" type="ORF">ACFO8L_07630</name>
</gene>
<accession>A0ABV9E8R9</accession>
<organism evidence="3 4">
    <name type="scientific">Sphaerisporangium corydalis</name>
    <dbReference type="NCBI Taxonomy" id="1441875"/>
    <lineage>
        <taxon>Bacteria</taxon>
        <taxon>Bacillati</taxon>
        <taxon>Actinomycetota</taxon>
        <taxon>Actinomycetes</taxon>
        <taxon>Streptosporangiales</taxon>
        <taxon>Streptosporangiaceae</taxon>
        <taxon>Sphaerisporangium</taxon>
    </lineage>
</organism>
<keyword evidence="4" id="KW-1185">Reference proteome</keyword>
<evidence type="ECO:0000313" key="3">
    <source>
        <dbReference type="EMBL" id="MFC4585936.1"/>
    </source>
</evidence>
<dbReference type="Gene3D" id="3.40.630.30">
    <property type="match status" value="1"/>
</dbReference>
<dbReference type="SUPFAM" id="SSF55729">
    <property type="entry name" value="Acyl-CoA N-acyltransferases (Nat)"/>
    <property type="match status" value="1"/>
</dbReference>